<organism evidence="2">
    <name type="scientific">uncultured Leptolyngbya sp</name>
    <dbReference type="NCBI Taxonomy" id="332963"/>
    <lineage>
        <taxon>Bacteria</taxon>
        <taxon>Bacillati</taxon>
        <taxon>Cyanobacteriota</taxon>
        <taxon>Cyanophyceae</taxon>
        <taxon>Leptolyngbyales</taxon>
        <taxon>Leptolyngbyaceae</taxon>
        <taxon>Leptolyngbya group</taxon>
        <taxon>Leptolyngbya</taxon>
        <taxon>environmental samples</taxon>
    </lineage>
</organism>
<sequence length="93" mass="10831">MNWSGGGVKLSELMLSASLRLYTLLLLIYPGSFRREYGELMSQLFRDLIRDGIRQRGCLGVIKVWWRVVAQLPATAWQQHLLASGKRRRKERK</sequence>
<keyword evidence="1" id="KW-0472">Membrane</keyword>
<feature type="transmembrane region" description="Helical" evidence="1">
    <location>
        <begin position="13"/>
        <end position="33"/>
    </location>
</feature>
<accession>A0A6J4N3Y8</accession>
<keyword evidence="1" id="KW-1133">Transmembrane helix</keyword>
<reference evidence="2" key="1">
    <citation type="submission" date="2020-02" db="EMBL/GenBank/DDBJ databases">
        <authorList>
            <person name="Meier V. D."/>
        </authorList>
    </citation>
    <scope>NUCLEOTIDE SEQUENCE</scope>
    <source>
        <strain evidence="2">AVDCRST_MAG94</strain>
    </source>
</reference>
<protein>
    <submittedName>
        <fullName evidence="2">Uncharacterized protein</fullName>
    </submittedName>
</protein>
<keyword evidence="1" id="KW-0812">Transmembrane</keyword>
<gene>
    <name evidence="2" type="ORF">AVDCRST_MAG94-4597</name>
</gene>
<dbReference type="EMBL" id="CADCTY010001582">
    <property type="protein sequence ID" value="CAA9376725.1"/>
    <property type="molecule type" value="Genomic_DNA"/>
</dbReference>
<proteinExistence type="predicted"/>
<evidence type="ECO:0000256" key="1">
    <source>
        <dbReference type="SAM" id="Phobius"/>
    </source>
</evidence>
<dbReference type="AlphaFoldDB" id="A0A6J4N3Y8"/>
<evidence type="ECO:0000313" key="2">
    <source>
        <dbReference type="EMBL" id="CAA9376725.1"/>
    </source>
</evidence>
<name>A0A6J4N3Y8_9CYAN</name>